<keyword evidence="3" id="KW-0472">Membrane</keyword>
<name>A0A0C2X2A7_AMAMK</name>
<keyword evidence="3" id="KW-1133">Transmembrane helix</keyword>
<keyword evidence="1" id="KW-0175">Coiled coil</keyword>
<dbReference type="InParanoid" id="A0A0C2X2A7"/>
<reference evidence="4 5" key="1">
    <citation type="submission" date="2014-04" db="EMBL/GenBank/DDBJ databases">
        <title>Evolutionary Origins and Diversification of the Mycorrhizal Mutualists.</title>
        <authorList>
            <consortium name="DOE Joint Genome Institute"/>
            <consortium name="Mycorrhizal Genomics Consortium"/>
            <person name="Kohler A."/>
            <person name="Kuo A."/>
            <person name="Nagy L.G."/>
            <person name="Floudas D."/>
            <person name="Copeland A."/>
            <person name="Barry K.W."/>
            <person name="Cichocki N."/>
            <person name="Veneault-Fourrey C."/>
            <person name="LaButti K."/>
            <person name="Lindquist E.A."/>
            <person name="Lipzen A."/>
            <person name="Lundell T."/>
            <person name="Morin E."/>
            <person name="Murat C."/>
            <person name="Riley R."/>
            <person name="Ohm R."/>
            <person name="Sun H."/>
            <person name="Tunlid A."/>
            <person name="Henrissat B."/>
            <person name="Grigoriev I.V."/>
            <person name="Hibbett D.S."/>
            <person name="Martin F."/>
        </authorList>
    </citation>
    <scope>NUCLEOTIDE SEQUENCE [LARGE SCALE GENOMIC DNA]</scope>
    <source>
        <strain evidence="4 5">Koide BX008</strain>
    </source>
</reference>
<proteinExistence type="predicted"/>
<keyword evidence="3" id="KW-0812">Transmembrane</keyword>
<accession>A0A0C2X2A7</accession>
<dbReference type="Proteomes" id="UP000054549">
    <property type="component" value="Unassembled WGS sequence"/>
</dbReference>
<gene>
    <name evidence="4" type="ORF">M378DRAFT_158810</name>
</gene>
<dbReference type="OrthoDB" id="3232130at2759"/>
<evidence type="ECO:0000256" key="2">
    <source>
        <dbReference type="SAM" id="MobiDB-lite"/>
    </source>
</evidence>
<feature type="compositionally biased region" description="Polar residues" evidence="2">
    <location>
        <begin position="196"/>
        <end position="205"/>
    </location>
</feature>
<evidence type="ECO:0000313" key="4">
    <source>
        <dbReference type="EMBL" id="KIL68277.1"/>
    </source>
</evidence>
<protein>
    <submittedName>
        <fullName evidence="4">Uncharacterized protein</fullName>
    </submittedName>
</protein>
<feature type="transmembrane region" description="Helical" evidence="3">
    <location>
        <begin position="37"/>
        <end position="58"/>
    </location>
</feature>
<feature type="coiled-coil region" evidence="1">
    <location>
        <begin position="63"/>
        <end position="101"/>
    </location>
</feature>
<dbReference type="EMBL" id="KN818229">
    <property type="protein sequence ID" value="KIL68277.1"/>
    <property type="molecule type" value="Genomic_DNA"/>
</dbReference>
<keyword evidence="5" id="KW-1185">Reference proteome</keyword>
<evidence type="ECO:0000256" key="1">
    <source>
        <dbReference type="SAM" id="Coils"/>
    </source>
</evidence>
<organism evidence="4 5">
    <name type="scientific">Amanita muscaria (strain Koide BX008)</name>
    <dbReference type="NCBI Taxonomy" id="946122"/>
    <lineage>
        <taxon>Eukaryota</taxon>
        <taxon>Fungi</taxon>
        <taxon>Dikarya</taxon>
        <taxon>Basidiomycota</taxon>
        <taxon>Agaricomycotina</taxon>
        <taxon>Agaricomycetes</taxon>
        <taxon>Agaricomycetidae</taxon>
        <taxon>Agaricales</taxon>
        <taxon>Pluteineae</taxon>
        <taxon>Amanitaceae</taxon>
        <taxon>Amanita</taxon>
    </lineage>
</organism>
<sequence>MDEFHDPKSNSNSAGAAQDPDSITRHHPPATSPFRHVPIRVVVFSAILLPVVLMPYLLTVRRTLMLRRKVDELQKTAHALRQELDTTLAKLSARKTEAQDMKATLTNVVMDTAAVQHRVADLVAENNASRRDFDMLVGESQHSRAQRAALKALGSSLADVAAFMHEMELQIGIQPLSTDAQRRVDRLRIAALRLQNLGTPRQPTSDAAHPGATPAGEKNT</sequence>
<dbReference type="HOGENOM" id="CLU_099528_0_0_1"/>
<evidence type="ECO:0000313" key="5">
    <source>
        <dbReference type="Proteomes" id="UP000054549"/>
    </source>
</evidence>
<feature type="region of interest" description="Disordered" evidence="2">
    <location>
        <begin position="195"/>
        <end position="220"/>
    </location>
</feature>
<dbReference type="AlphaFoldDB" id="A0A0C2X2A7"/>
<feature type="region of interest" description="Disordered" evidence="2">
    <location>
        <begin position="1"/>
        <end position="31"/>
    </location>
</feature>
<evidence type="ECO:0000256" key="3">
    <source>
        <dbReference type="SAM" id="Phobius"/>
    </source>
</evidence>